<dbReference type="Proteomes" id="UP000009874">
    <property type="component" value="Unassembled WGS sequence"/>
</dbReference>
<evidence type="ECO:0000259" key="3">
    <source>
        <dbReference type="PROSITE" id="PS51186"/>
    </source>
</evidence>
<dbReference type="RefSeq" id="WP_005668246.1">
    <property type="nucleotide sequence ID" value="NZ_JH992924.1"/>
</dbReference>
<feature type="domain" description="N-acetyltransferase" evidence="3">
    <location>
        <begin position="1"/>
        <end position="149"/>
    </location>
</feature>
<reference evidence="4 5" key="1">
    <citation type="submission" date="2012-09" db="EMBL/GenBank/DDBJ databases">
        <title>The Genome Sequence of Massilia timonae CCUG 45783.</title>
        <authorList>
            <consortium name="The Broad Institute Genome Sequencing Platform"/>
            <person name="Earl A."/>
            <person name="Ward D."/>
            <person name="Feldgarden M."/>
            <person name="Gevers D."/>
            <person name="Huys G."/>
            <person name="Walker B."/>
            <person name="Young S.K."/>
            <person name="Zeng Q."/>
            <person name="Gargeya S."/>
            <person name="Fitzgerald M."/>
            <person name="Haas B."/>
            <person name="Abouelleil A."/>
            <person name="Alvarado L."/>
            <person name="Arachchi H.M."/>
            <person name="Berlin A.M."/>
            <person name="Chapman S.B."/>
            <person name="Goldberg J."/>
            <person name="Griggs A."/>
            <person name="Gujja S."/>
            <person name="Hansen M."/>
            <person name="Howarth C."/>
            <person name="Imamovic A."/>
            <person name="Larimer J."/>
            <person name="McCowen C."/>
            <person name="Montmayeur A."/>
            <person name="Murphy C."/>
            <person name="Neiman D."/>
            <person name="Pearson M."/>
            <person name="Priest M."/>
            <person name="Roberts A."/>
            <person name="Saif S."/>
            <person name="Shea T."/>
            <person name="Sisk P."/>
            <person name="Sykes S."/>
            <person name="Wortman J."/>
            <person name="Nusbaum C."/>
            <person name="Birren B."/>
        </authorList>
    </citation>
    <scope>NUCLEOTIDE SEQUENCE [LARGE SCALE GENOMIC DNA]</scope>
    <source>
        <strain evidence="4 5">CCUG 45783</strain>
    </source>
</reference>
<dbReference type="PANTHER" id="PTHR43877:SF2">
    <property type="entry name" value="AMINOALKYLPHOSPHONATE N-ACETYLTRANSFERASE-RELATED"/>
    <property type="match status" value="1"/>
</dbReference>
<evidence type="ECO:0000256" key="2">
    <source>
        <dbReference type="ARBA" id="ARBA00023315"/>
    </source>
</evidence>
<organism evidence="4 5">
    <name type="scientific">Massilia timonae CCUG 45783</name>
    <dbReference type="NCBI Taxonomy" id="883126"/>
    <lineage>
        <taxon>Bacteria</taxon>
        <taxon>Pseudomonadati</taxon>
        <taxon>Pseudomonadota</taxon>
        <taxon>Betaproteobacteria</taxon>
        <taxon>Burkholderiales</taxon>
        <taxon>Oxalobacteraceae</taxon>
        <taxon>Telluria group</taxon>
        <taxon>Massilia</taxon>
    </lineage>
</organism>
<gene>
    <name evidence="4" type="ORF">HMPREF9710_03319</name>
</gene>
<dbReference type="InterPro" id="IPR000182">
    <property type="entry name" value="GNAT_dom"/>
</dbReference>
<dbReference type="GO" id="GO:0016747">
    <property type="term" value="F:acyltransferase activity, transferring groups other than amino-acyl groups"/>
    <property type="evidence" value="ECO:0007669"/>
    <property type="project" value="InterPro"/>
</dbReference>
<evidence type="ECO:0000256" key="1">
    <source>
        <dbReference type="ARBA" id="ARBA00022679"/>
    </source>
</evidence>
<name>K9D9T8_9BURK</name>
<dbReference type="InterPro" id="IPR050832">
    <property type="entry name" value="Bact_Acetyltransf"/>
</dbReference>
<dbReference type="HOGENOM" id="CLU_013985_11_8_4"/>
<dbReference type="SUPFAM" id="SSF55729">
    <property type="entry name" value="Acyl-CoA N-acyltransferases (Nat)"/>
    <property type="match status" value="1"/>
</dbReference>
<proteinExistence type="predicted"/>
<dbReference type="PROSITE" id="PS51186">
    <property type="entry name" value="GNAT"/>
    <property type="match status" value="1"/>
</dbReference>
<dbReference type="eggNOG" id="COG0456">
    <property type="taxonomic scope" value="Bacteria"/>
</dbReference>
<evidence type="ECO:0000313" key="4">
    <source>
        <dbReference type="EMBL" id="EKU81479.1"/>
    </source>
</evidence>
<dbReference type="STRING" id="47229.LO55_473"/>
<evidence type="ECO:0000313" key="5">
    <source>
        <dbReference type="Proteomes" id="UP000009874"/>
    </source>
</evidence>
<keyword evidence="1" id="KW-0808">Transferase</keyword>
<comment type="caution">
    <text evidence="4">The sequence shown here is derived from an EMBL/GenBank/DDBJ whole genome shotgun (WGS) entry which is preliminary data.</text>
</comment>
<keyword evidence="5" id="KW-1185">Reference proteome</keyword>
<sequence>MIINTETPDQPEVRAMLGKLDAYCAALYPAESNHLLDIDALLAGDVLFLVARDIDGAAVGCAALANRGAYGEVKRMYVDEARRGLGTGKKLLEHLAMFARMSGLGELKLETGIHQPAAIALYEGFGFSRCAPFGGYRPDPLSLFMEKRL</sequence>
<dbReference type="InterPro" id="IPR016181">
    <property type="entry name" value="Acyl_CoA_acyltransferase"/>
</dbReference>
<dbReference type="AlphaFoldDB" id="K9D9T8"/>
<dbReference type="EMBL" id="AGZI01000041">
    <property type="protein sequence ID" value="EKU81479.1"/>
    <property type="molecule type" value="Genomic_DNA"/>
</dbReference>
<dbReference type="PANTHER" id="PTHR43877">
    <property type="entry name" value="AMINOALKYLPHOSPHONATE N-ACETYLTRANSFERASE-RELATED-RELATED"/>
    <property type="match status" value="1"/>
</dbReference>
<dbReference type="OrthoDB" id="9803233at2"/>
<keyword evidence="2" id="KW-0012">Acyltransferase</keyword>
<protein>
    <recommendedName>
        <fullName evidence="3">N-acetyltransferase domain-containing protein</fullName>
    </recommendedName>
</protein>
<dbReference type="Gene3D" id="3.40.630.30">
    <property type="match status" value="1"/>
</dbReference>
<dbReference type="CDD" id="cd04301">
    <property type="entry name" value="NAT_SF"/>
    <property type="match status" value="1"/>
</dbReference>
<accession>K9D9T8</accession>
<dbReference type="Pfam" id="PF00583">
    <property type="entry name" value="Acetyltransf_1"/>
    <property type="match status" value="1"/>
</dbReference>
<dbReference type="PATRIC" id="fig|883126.3.peg.3343"/>